<protein>
    <submittedName>
        <fullName evidence="1">Uncharacterized protein</fullName>
    </submittedName>
</protein>
<accession>A0A835I2D5</accession>
<organism evidence="1 2">
    <name type="scientific">Coptis chinensis</name>
    <dbReference type="NCBI Taxonomy" id="261450"/>
    <lineage>
        <taxon>Eukaryota</taxon>
        <taxon>Viridiplantae</taxon>
        <taxon>Streptophyta</taxon>
        <taxon>Embryophyta</taxon>
        <taxon>Tracheophyta</taxon>
        <taxon>Spermatophyta</taxon>
        <taxon>Magnoliopsida</taxon>
        <taxon>Ranunculales</taxon>
        <taxon>Ranunculaceae</taxon>
        <taxon>Coptidoideae</taxon>
        <taxon>Coptis</taxon>
    </lineage>
</organism>
<keyword evidence="2" id="KW-1185">Reference proteome</keyword>
<dbReference type="OrthoDB" id="5984008at2759"/>
<dbReference type="Proteomes" id="UP000631114">
    <property type="component" value="Unassembled WGS sequence"/>
</dbReference>
<comment type="caution">
    <text evidence="1">The sequence shown here is derived from an EMBL/GenBank/DDBJ whole genome shotgun (WGS) entry which is preliminary data.</text>
</comment>
<evidence type="ECO:0000313" key="1">
    <source>
        <dbReference type="EMBL" id="KAF9608748.1"/>
    </source>
</evidence>
<dbReference type="AlphaFoldDB" id="A0A835I2D5"/>
<sequence length="159" mass="17161">MAPLKVLSMVKGIALRRYPTPTCSAVQALAHQSTVQSEWFFFMIGEPLQSNLSCLVVAMWLCVVLTAVPSNTAILTSMFTVSQLKPSVVDLELLIRTNAAVGCNANSFIVREIVAAFFVTLPAKVFLARCCDGYSTAGRTYKIGGFGFVFPKGSPLIGF</sequence>
<dbReference type="EMBL" id="JADFTS010000004">
    <property type="protein sequence ID" value="KAF9608748.1"/>
    <property type="molecule type" value="Genomic_DNA"/>
</dbReference>
<dbReference type="InterPro" id="IPR015683">
    <property type="entry name" value="Ionotropic_Glu_rcpt"/>
</dbReference>
<dbReference type="PANTHER" id="PTHR18966">
    <property type="entry name" value="IONOTROPIC GLUTAMATE RECEPTOR"/>
    <property type="match status" value="1"/>
</dbReference>
<evidence type="ECO:0000313" key="2">
    <source>
        <dbReference type="Proteomes" id="UP000631114"/>
    </source>
</evidence>
<proteinExistence type="predicted"/>
<reference evidence="1 2" key="1">
    <citation type="submission" date="2020-10" db="EMBL/GenBank/DDBJ databases">
        <title>The Coptis chinensis genome and diversification of protoberbering-type alkaloids.</title>
        <authorList>
            <person name="Wang B."/>
            <person name="Shu S."/>
            <person name="Song C."/>
            <person name="Liu Y."/>
        </authorList>
    </citation>
    <scope>NUCLEOTIDE SEQUENCE [LARGE SCALE GENOMIC DNA]</scope>
    <source>
        <strain evidence="1">HL-2020</strain>
        <tissue evidence="1">Leaf</tissue>
    </source>
</reference>
<name>A0A835I2D5_9MAGN</name>
<gene>
    <name evidence="1" type="ORF">IFM89_010880</name>
</gene>